<sequence>MDARLIHAAQNGTIEDLAELLRENPLILHTIGLFSIDNSLHIASAAGHVGFVKEIKRLKPEFAKELNTDGFSPMHMAAVNGHVEVVRELLKVDQKLYRPAGREKKTPITRLSKGGSI</sequence>
<name>A0AAV5K1I0_9ROSI</name>
<dbReference type="Proteomes" id="UP001054252">
    <property type="component" value="Unassembled WGS sequence"/>
</dbReference>
<evidence type="ECO:0000256" key="1">
    <source>
        <dbReference type="PROSITE-ProRule" id="PRU00023"/>
    </source>
</evidence>
<keyword evidence="3" id="KW-1185">Reference proteome</keyword>
<comment type="caution">
    <text evidence="2">The sequence shown here is derived from an EMBL/GenBank/DDBJ whole genome shotgun (WGS) entry which is preliminary data.</text>
</comment>
<dbReference type="PROSITE" id="PS50088">
    <property type="entry name" value="ANK_REPEAT"/>
    <property type="match status" value="1"/>
</dbReference>
<gene>
    <name evidence="2" type="ORF">SLEP1_g27989</name>
</gene>
<evidence type="ECO:0008006" key="4">
    <source>
        <dbReference type="Google" id="ProtNLM"/>
    </source>
</evidence>
<dbReference type="SMART" id="SM00248">
    <property type="entry name" value="ANK"/>
    <property type="match status" value="2"/>
</dbReference>
<dbReference type="InterPro" id="IPR036770">
    <property type="entry name" value="Ankyrin_rpt-contain_sf"/>
</dbReference>
<reference evidence="2 3" key="1">
    <citation type="journal article" date="2021" name="Commun. Biol.">
        <title>The genome of Shorea leprosula (Dipterocarpaceae) highlights the ecological relevance of drought in aseasonal tropical rainforests.</title>
        <authorList>
            <person name="Ng K.K.S."/>
            <person name="Kobayashi M.J."/>
            <person name="Fawcett J.A."/>
            <person name="Hatakeyama M."/>
            <person name="Paape T."/>
            <person name="Ng C.H."/>
            <person name="Ang C.C."/>
            <person name="Tnah L.H."/>
            <person name="Lee C.T."/>
            <person name="Nishiyama T."/>
            <person name="Sese J."/>
            <person name="O'Brien M.J."/>
            <person name="Copetti D."/>
            <person name="Mohd Noor M.I."/>
            <person name="Ong R.C."/>
            <person name="Putra M."/>
            <person name="Sireger I.Z."/>
            <person name="Indrioko S."/>
            <person name="Kosugi Y."/>
            <person name="Izuno A."/>
            <person name="Isagi Y."/>
            <person name="Lee S.L."/>
            <person name="Shimizu K.K."/>
        </authorList>
    </citation>
    <scope>NUCLEOTIDE SEQUENCE [LARGE SCALE GENOMIC DNA]</scope>
    <source>
        <strain evidence="2">214</strain>
    </source>
</reference>
<dbReference type="SUPFAM" id="SSF48403">
    <property type="entry name" value="Ankyrin repeat"/>
    <property type="match status" value="1"/>
</dbReference>
<dbReference type="PANTHER" id="PTHR24128:SF61">
    <property type="entry name" value="ANKYRIN REPEAT-CONTAINING PROTEIN BDA1-LIKE"/>
    <property type="match status" value="1"/>
</dbReference>
<evidence type="ECO:0000313" key="3">
    <source>
        <dbReference type="Proteomes" id="UP001054252"/>
    </source>
</evidence>
<dbReference type="EMBL" id="BPVZ01000048">
    <property type="protein sequence ID" value="GKV17482.1"/>
    <property type="molecule type" value="Genomic_DNA"/>
</dbReference>
<dbReference type="PANTHER" id="PTHR24128">
    <property type="entry name" value="HOMEOBOX PROTEIN WARIAI"/>
    <property type="match status" value="1"/>
</dbReference>
<organism evidence="2 3">
    <name type="scientific">Rubroshorea leprosula</name>
    <dbReference type="NCBI Taxonomy" id="152421"/>
    <lineage>
        <taxon>Eukaryota</taxon>
        <taxon>Viridiplantae</taxon>
        <taxon>Streptophyta</taxon>
        <taxon>Embryophyta</taxon>
        <taxon>Tracheophyta</taxon>
        <taxon>Spermatophyta</taxon>
        <taxon>Magnoliopsida</taxon>
        <taxon>eudicotyledons</taxon>
        <taxon>Gunneridae</taxon>
        <taxon>Pentapetalae</taxon>
        <taxon>rosids</taxon>
        <taxon>malvids</taxon>
        <taxon>Malvales</taxon>
        <taxon>Dipterocarpaceae</taxon>
        <taxon>Rubroshorea</taxon>
    </lineage>
</organism>
<evidence type="ECO:0000313" key="2">
    <source>
        <dbReference type="EMBL" id="GKV17482.1"/>
    </source>
</evidence>
<dbReference type="PROSITE" id="PS50297">
    <property type="entry name" value="ANK_REP_REGION"/>
    <property type="match status" value="1"/>
</dbReference>
<accession>A0AAV5K1I0</accession>
<feature type="repeat" description="ANK" evidence="1">
    <location>
        <begin position="69"/>
        <end position="91"/>
    </location>
</feature>
<dbReference type="Gene3D" id="1.25.40.20">
    <property type="entry name" value="Ankyrin repeat-containing domain"/>
    <property type="match status" value="1"/>
</dbReference>
<keyword evidence="1" id="KW-0040">ANK repeat</keyword>
<protein>
    <recommendedName>
        <fullName evidence="4">Ankyrin repeat protein</fullName>
    </recommendedName>
</protein>
<dbReference type="Pfam" id="PF12796">
    <property type="entry name" value="Ank_2"/>
    <property type="match status" value="1"/>
</dbReference>
<dbReference type="AlphaFoldDB" id="A0AAV5K1I0"/>
<dbReference type="InterPro" id="IPR002110">
    <property type="entry name" value="Ankyrin_rpt"/>
</dbReference>
<proteinExistence type="predicted"/>